<name>A0ABY9C7P7_VITVI</name>
<evidence type="ECO:0000313" key="2">
    <source>
        <dbReference type="Proteomes" id="UP001227230"/>
    </source>
</evidence>
<dbReference type="PANTHER" id="PTHR31579:SF84">
    <property type="entry name" value="F21O3.6 PROTEIN"/>
    <property type="match status" value="1"/>
</dbReference>
<organism evidence="1 2">
    <name type="scientific">Vitis vinifera</name>
    <name type="common">Grape</name>
    <dbReference type="NCBI Taxonomy" id="29760"/>
    <lineage>
        <taxon>Eukaryota</taxon>
        <taxon>Viridiplantae</taxon>
        <taxon>Streptophyta</taxon>
        <taxon>Embryophyta</taxon>
        <taxon>Tracheophyta</taxon>
        <taxon>Spermatophyta</taxon>
        <taxon>Magnoliopsida</taxon>
        <taxon>eudicotyledons</taxon>
        <taxon>Gunneridae</taxon>
        <taxon>Pentapetalae</taxon>
        <taxon>rosids</taxon>
        <taxon>Vitales</taxon>
        <taxon>Vitaceae</taxon>
        <taxon>Viteae</taxon>
        <taxon>Vitis</taxon>
    </lineage>
</organism>
<reference evidence="1 2" key="1">
    <citation type="journal article" date="2023" name="Hortic Res">
        <title>The complete reference genome for grapevine (Vitis vinifera L.) genetics and breeding.</title>
        <authorList>
            <person name="Shi X."/>
            <person name="Cao S."/>
            <person name="Wang X."/>
            <person name="Huang S."/>
            <person name="Wang Y."/>
            <person name="Liu Z."/>
            <person name="Liu W."/>
            <person name="Leng X."/>
            <person name="Peng Y."/>
            <person name="Wang N."/>
            <person name="Wang Y."/>
            <person name="Ma Z."/>
            <person name="Xu X."/>
            <person name="Zhang F."/>
            <person name="Xue H."/>
            <person name="Zhong H."/>
            <person name="Wang Y."/>
            <person name="Zhang K."/>
            <person name="Velt A."/>
            <person name="Avia K."/>
            <person name="Holtgrawe D."/>
            <person name="Grimplet J."/>
            <person name="Matus J.T."/>
            <person name="Ware D."/>
            <person name="Wu X."/>
            <person name="Wang H."/>
            <person name="Liu C."/>
            <person name="Fang Y."/>
            <person name="Rustenholz C."/>
            <person name="Cheng Z."/>
            <person name="Xiao H."/>
            <person name="Zhou Y."/>
        </authorList>
    </citation>
    <scope>NUCLEOTIDE SEQUENCE [LARGE SCALE GENOMIC DNA]</scope>
    <source>
        <strain evidence="2">cv. Pinot noir / PN40024</strain>
        <tissue evidence="1">Leaf</tissue>
    </source>
</reference>
<sequence length="282" mass="31260">MAVFVRSKRVTDPLDDRVKARIVGRGSVPVSSGSSSDAGEESPCLSDLVYGFLEDCAEAQPSEMELGSENDDDDTSPFDPTEVVASLLYPKANVDRYRTLLFSHVSKAVGSLSCPRSNKAAIRRNVAAVLRDLGHNAAVCRTKWDGSGGLTAGNHEFIDVLRSEKRYIVDLDFAGEFEIARPTDQYKRLIQTLPRVFIGKSEDLKKIVKLTCDAAKRSLKSRGLHLPPWRKNRYMQNKWFGPCRRTATPSPPLAPASTEFTVKCRSVGFDAVSDGRFFVRTR</sequence>
<accession>A0ABY9C7P7</accession>
<dbReference type="NCBIfam" id="TIGR01615">
    <property type="entry name" value="A_thal_3542"/>
    <property type="match status" value="1"/>
</dbReference>
<evidence type="ECO:0000313" key="1">
    <source>
        <dbReference type="EMBL" id="WJZ91353.1"/>
    </source>
</evidence>
<dbReference type="Pfam" id="PF04720">
    <property type="entry name" value="PDDEXK_6"/>
    <property type="match status" value="1"/>
</dbReference>
<gene>
    <name evidence="1" type="ORF">VitviT2T_010433</name>
</gene>
<dbReference type="InterPro" id="IPR006502">
    <property type="entry name" value="PDDEXK-like"/>
</dbReference>
<evidence type="ECO:0008006" key="3">
    <source>
        <dbReference type="Google" id="ProtNLM"/>
    </source>
</evidence>
<proteinExistence type="predicted"/>
<dbReference type="PANTHER" id="PTHR31579">
    <property type="entry name" value="OS03G0796600 PROTEIN"/>
    <property type="match status" value="1"/>
</dbReference>
<dbReference type="Proteomes" id="UP001227230">
    <property type="component" value="Chromosome 7"/>
</dbReference>
<keyword evidence="2" id="KW-1185">Reference proteome</keyword>
<protein>
    <recommendedName>
        <fullName evidence="3">DUF506 family protein</fullName>
    </recommendedName>
</protein>
<dbReference type="EMBL" id="CP126654">
    <property type="protein sequence ID" value="WJZ91353.1"/>
    <property type="molecule type" value="Genomic_DNA"/>
</dbReference>